<dbReference type="InterPro" id="IPR008979">
    <property type="entry name" value="Galactose-bd-like_sf"/>
</dbReference>
<dbReference type="PANTHER" id="PTHR13194:SF19">
    <property type="entry name" value="NAD(P)-BINDING ROSSMANN-FOLD SUPERFAMILY PROTEIN"/>
    <property type="match status" value="1"/>
</dbReference>
<protein>
    <submittedName>
        <fullName evidence="3">NADH:ubiquinone oxidoreductase complex i intermediate-associated protein 30</fullName>
    </submittedName>
</protein>
<evidence type="ECO:0000313" key="3">
    <source>
        <dbReference type="EMBL" id="TRD22202.1"/>
    </source>
</evidence>
<feature type="domain" description="NADH:ubiquinone oxidoreductase intermediate-associated protein 30" evidence="2">
    <location>
        <begin position="9"/>
        <end position="125"/>
    </location>
</feature>
<organism evidence="3 4">
    <name type="scientific">Palleronia caenipelagi</name>
    <dbReference type="NCBI Taxonomy" id="2489174"/>
    <lineage>
        <taxon>Bacteria</taxon>
        <taxon>Pseudomonadati</taxon>
        <taxon>Pseudomonadota</taxon>
        <taxon>Alphaproteobacteria</taxon>
        <taxon>Rhodobacterales</taxon>
        <taxon>Roseobacteraceae</taxon>
        <taxon>Palleronia</taxon>
    </lineage>
</organism>
<evidence type="ECO:0000259" key="2">
    <source>
        <dbReference type="Pfam" id="PF08547"/>
    </source>
</evidence>
<accession>A0A547Q741</accession>
<sequence length="159" mass="17714">MTELLFDGTDATARHWELVSDRVMGGISNGRLKLDTIAGRAALHLTGTVSLENDGGFLQMARDLPPGTGWNGIALTVRGTGECYDIRLRTRDLSRPWQSFRTEFTATDDWQELRIAFADLTPHRTDVAFRPEALSRVGLVGVGRAFEADLALAEMRFYR</sequence>
<proteinExistence type="inferred from homology"/>
<keyword evidence="4" id="KW-1185">Reference proteome</keyword>
<dbReference type="OrthoDB" id="442188at2"/>
<evidence type="ECO:0000256" key="1">
    <source>
        <dbReference type="ARBA" id="ARBA00007884"/>
    </source>
</evidence>
<dbReference type="EMBL" id="VFSV01000007">
    <property type="protein sequence ID" value="TRD22202.1"/>
    <property type="molecule type" value="Genomic_DNA"/>
</dbReference>
<dbReference type="Pfam" id="PF08547">
    <property type="entry name" value="CIA30"/>
    <property type="match status" value="1"/>
</dbReference>
<name>A0A547Q741_9RHOB</name>
<comment type="similarity">
    <text evidence="1">Belongs to the CIA30 family.</text>
</comment>
<dbReference type="PANTHER" id="PTHR13194">
    <property type="entry name" value="COMPLEX I INTERMEDIATE-ASSOCIATED PROTEIN 30"/>
    <property type="match status" value="1"/>
</dbReference>
<evidence type="ECO:0000313" key="4">
    <source>
        <dbReference type="Proteomes" id="UP000318590"/>
    </source>
</evidence>
<dbReference type="SUPFAM" id="SSF49785">
    <property type="entry name" value="Galactose-binding domain-like"/>
    <property type="match status" value="1"/>
</dbReference>
<dbReference type="Proteomes" id="UP000318590">
    <property type="component" value="Unassembled WGS sequence"/>
</dbReference>
<keyword evidence="3" id="KW-0830">Ubiquinone</keyword>
<gene>
    <name evidence="3" type="ORF">FEV53_05630</name>
</gene>
<dbReference type="InterPro" id="IPR013857">
    <property type="entry name" value="NADH-UbQ_OxRdtase-assoc_prot30"/>
</dbReference>
<dbReference type="AlphaFoldDB" id="A0A547Q741"/>
<dbReference type="RefSeq" id="WP_142833839.1">
    <property type="nucleotide sequence ID" value="NZ_VFSV01000007.1"/>
</dbReference>
<dbReference type="InterPro" id="IPR039131">
    <property type="entry name" value="NDUFAF1"/>
</dbReference>
<reference evidence="3 4" key="1">
    <citation type="submission" date="2019-06" db="EMBL/GenBank/DDBJ databases">
        <title>Paenimaribius caenipelagi gen. nov., sp. nov., isolated from a tidal flat.</title>
        <authorList>
            <person name="Yoon J.-H."/>
        </authorList>
    </citation>
    <scope>NUCLEOTIDE SEQUENCE [LARGE SCALE GENOMIC DNA]</scope>
    <source>
        <strain evidence="3 4">JBTF-M29</strain>
    </source>
</reference>
<comment type="caution">
    <text evidence="3">The sequence shown here is derived from an EMBL/GenBank/DDBJ whole genome shotgun (WGS) entry which is preliminary data.</text>
</comment>